<protein>
    <submittedName>
        <fullName evidence="1">Uncharacterized protein</fullName>
    </submittedName>
</protein>
<dbReference type="AlphaFoldDB" id="A0A5N6K2G0"/>
<proteinExistence type="predicted"/>
<name>A0A5N6K2G0_MONLA</name>
<gene>
    <name evidence="1" type="ORF">EYC80_009072</name>
</gene>
<sequence>MITRWENSRSPPSRTCLPINSEKVPYACHAKPIIDISFCPVTIHHAQPYADNQSYPFPFTPDFYVHFHVPIPNLTPYRSLYTKILVTPNTTLGSPTQSTFGLSLWVRRHTHSSMVMAKGWLIVCSKLG</sequence>
<organism evidence="1 2">
    <name type="scientific">Monilinia laxa</name>
    <name type="common">Brown rot fungus</name>
    <name type="synonym">Sclerotinia laxa</name>
    <dbReference type="NCBI Taxonomy" id="61186"/>
    <lineage>
        <taxon>Eukaryota</taxon>
        <taxon>Fungi</taxon>
        <taxon>Dikarya</taxon>
        <taxon>Ascomycota</taxon>
        <taxon>Pezizomycotina</taxon>
        <taxon>Leotiomycetes</taxon>
        <taxon>Helotiales</taxon>
        <taxon>Sclerotiniaceae</taxon>
        <taxon>Monilinia</taxon>
    </lineage>
</organism>
<accession>A0A5N6K2G0</accession>
<evidence type="ECO:0000313" key="2">
    <source>
        <dbReference type="Proteomes" id="UP000326757"/>
    </source>
</evidence>
<keyword evidence="2" id="KW-1185">Reference proteome</keyword>
<dbReference type="Proteomes" id="UP000326757">
    <property type="component" value="Unassembled WGS sequence"/>
</dbReference>
<evidence type="ECO:0000313" key="1">
    <source>
        <dbReference type="EMBL" id="KAB8296302.1"/>
    </source>
</evidence>
<dbReference type="EMBL" id="VIGI01000009">
    <property type="protein sequence ID" value="KAB8296302.1"/>
    <property type="molecule type" value="Genomic_DNA"/>
</dbReference>
<comment type="caution">
    <text evidence="1">The sequence shown here is derived from an EMBL/GenBank/DDBJ whole genome shotgun (WGS) entry which is preliminary data.</text>
</comment>
<reference evidence="1 2" key="1">
    <citation type="submission" date="2019-06" db="EMBL/GenBank/DDBJ databases">
        <title>Genome Sequence of the Brown Rot Fungal Pathogen Monilinia laxa.</title>
        <authorList>
            <person name="De Miccolis Angelini R.M."/>
            <person name="Landi L."/>
            <person name="Abate D."/>
            <person name="Pollastro S."/>
            <person name="Romanazzi G."/>
            <person name="Faretra F."/>
        </authorList>
    </citation>
    <scope>NUCLEOTIDE SEQUENCE [LARGE SCALE GENOMIC DNA]</scope>
    <source>
        <strain evidence="1 2">Mlax316</strain>
    </source>
</reference>